<feature type="compositionally biased region" description="Polar residues" evidence="1">
    <location>
        <begin position="1"/>
        <end position="24"/>
    </location>
</feature>
<evidence type="ECO:0000256" key="1">
    <source>
        <dbReference type="SAM" id="MobiDB-lite"/>
    </source>
</evidence>
<keyword evidence="3" id="KW-1185">Reference proteome</keyword>
<evidence type="ECO:0000313" key="2">
    <source>
        <dbReference type="EMBL" id="VDK28968.1"/>
    </source>
</evidence>
<accession>A0A3P6QDS7</accession>
<name>A0A3P6QDS7_DIBLA</name>
<protein>
    <submittedName>
        <fullName evidence="2">Uncharacterized protein</fullName>
    </submittedName>
</protein>
<dbReference type="Proteomes" id="UP000281553">
    <property type="component" value="Unassembled WGS sequence"/>
</dbReference>
<evidence type="ECO:0000313" key="3">
    <source>
        <dbReference type="Proteomes" id="UP000281553"/>
    </source>
</evidence>
<proteinExistence type="predicted"/>
<reference evidence="2 3" key="1">
    <citation type="submission" date="2018-11" db="EMBL/GenBank/DDBJ databases">
        <authorList>
            <consortium name="Pathogen Informatics"/>
        </authorList>
    </citation>
    <scope>NUCLEOTIDE SEQUENCE [LARGE SCALE GENOMIC DNA]</scope>
</reference>
<gene>
    <name evidence="2" type="ORF">DILT_LOCUS6</name>
</gene>
<sequence>MTSTDTFKTSNRPTSLSTTVSTFGQRPYGLDGTSRHFSETYDTSTMPRFPESIILGGQSRELPVLSFESEHFGHNRPQTPDATLVGQPQICGTAALDPVPFNSERQTLPRSVEALTIDRRALR</sequence>
<dbReference type="EMBL" id="UYRU01000020">
    <property type="protein sequence ID" value="VDK28968.1"/>
    <property type="molecule type" value="Genomic_DNA"/>
</dbReference>
<organism evidence="2 3">
    <name type="scientific">Dibothriocephalus latus</name>
    <name type="common">Fish tapeworm</name>
    <name type="synonym">Diphyllobothrium latum</name>
    <dbReference type="NCBI Taxonomy" id="60516"/>
    <lineage>
        <taxon>Eukaryota</taxon>
        <taxon>Metazoa</taxon>
        <taxon>Spiralia</taxon>
        <taxon>Lophotrochozoa</taxon>
        <taxon>Platyhelminthes</taxon>
        <taxon>Cestoda</taxon>
        <taxon>Eucestoda</taxon>
        <taxon>Diphyllobothriidea</taxon>
        <taxon>Diphyllobothriidae</taxon>
        <taxon>Dibothriocephalus</taxon>
    </lineage>
</organism>
<dbReference type="AlphaFoldDB" id="A0A3P6QDS7"/>
<feature type="region of interest" description="Disordered" evidence="1">
    <location>
        <begin position="1"/>
        <end position="48"/>
    </location>
</feature>